<evidence type="ECO:0000313" key="3">
    <source>
        <dbReference type="EMBL" id="TCD16637.1"/>
    </source>
</evidence>
<dbReference type="Proteomes" id="UP000291301">
    <property type="component" value="Unassembled WGS sequence"/>
</dbReference>
<dbReference type="GO" id="GO:0050664">
    <property type="term" value="F:oxidoreductase activity, acting on NAD(P)H, oxygen as acceptor"/>
    <property type="evidence" value="ECO:0007669"/>
    <property type="project" value="TreeGrafter"/>
</dbReference>
<accession>A0A4R0PFL7</accession>
<dbReference type="OrthoDB" id="7838357at2"/>
<name>A0A4R0PFL7_9HYPH</name>
<sequence length="238" mass="25814">MAVRRKILVTGATDGIGLALVRRLASRHDVLATGRRPSGEPEQLLPGGVLYTVADQSEPEVAARSVARALLKNNWSRLDYAILNAGVAYAAGPGQETAAAIRQTLDVNLLTTIALAHTLFPYLEKAGGQLTLIGSVSRKCEPDFASYAASKTAMHEFARALREEWRGRVRVQMLHPGPTMTGMYEKAGFDPGWTRHWFIRTGDMAAMMEAAIRAGGSPKTLSFLQYFSGASVLGRTIR</sequence>
<dbReference type="InterPro" id="IPR002347">
    <property type="entry name" value="SDR_fam"/>
</dbReference>
<dbReference type="SUPFAM" id="SSF51735">
    <property type="entry name" value="NAD(P)-binding Rossmann-fold domains"/>
    <property type="match status" value="1"/>
</dbReference>
<comment type="similarity">
    <text evidence="1">Belongs to the short-chain dehydrogenases/reductases (SDR) family.</text>
</comment>
<gene>
    <name evidence="3" type="ORF">E0D97_04275</name>
</gene>
<dbReference type="PRINTS" id="PR00081">
    <property type="entry name" value="GDHRDH"/>
</dbReference>
<protein>
    <submittedName>
        <fullName evidence="3">SDR family NAD(P)-dependent oxidoreductase</fullName>
    </submittedName>
</protein>
<dbReference type="PANTHER" id="PTHR43008:SF4">
    <property type="entry name" value="CHAIN DEHYDROGENASE, PUTATIVE (AFU_ORTHOLOGUE AFUA_4G08710)-RELATED"/>
    <property type="match status" value="1"/>
</dbReference>
<dbReference type="EMBL" id="SJST01000001">
    <property type="protein sequence ID" value="TCD16637.1"/>
    <property type="molecule type" value="Genomic_DNA"/>
</dbReference>
<dbReference type="Pfam" id="PF00106">
    <property type="entry name" value="adh_short"/>
    <property type="match status" value="1"/>
</dbReference>
<evidence type="ECO:0000256" key="2">
    <source>
        <dbReference type="ARBA" id="ARBA00023002"/>
    </source>
</evidence>
<evidence type="ECO:0000313" key="4">
    <source>
        <dbReference type="Proteomes" id="UP000291301"/>
    </source>
</evidence>
<dbReference type="PANTHER" id="PTHR43008">
    <property type="entry name" value="BENZIL REDUCTASE"/>
    <property type="match status" value="1"/>
</dbReference>
<dbReference type="InterPro" id="IPR036291">
    <property type="entry name" value="NAD(P)-bd_dom_sf"/>
</dbReference>
<dbReference type="CDD" id="cd05233">
    <property type="entry name" value="SDR_c"/>
    <property type="match status" value="1"/>
</dbReference>
<dbReference type="RefSeq" id="WP_131565671.1">
    <property type="nucleotide sequence ID" value="NZ_JAINFK010000001.1"/>
</dbReference>
<organism evidence="3 4">
    <name type="scientific">Oricola cellulosilytica</name>
    <dbReference type="NCBI Taxonomy" id="1429082"/>
    <lineage>
        <taxon>Bacteria</taxon>
        <taxon>Pseudomonadati</taxon>
        <taxon>Pseudomonadota</taxon>
        <taxon>Alphaproteobacteria</taxon>
        <taxon>Hyphomicrobiales</taxon>
        <taxon>Ahrensiaceae</taxon>
        <taxon>Oricola</taxon>
    </lineage>
</organism>
<comment type="caution">
    <text evidence="3">The sequence shown here is derived from an EMBL/GenBank/DDBJ whole genome shotgun (WGS) entry which is preliminary data.</text>
</comment>
<keyword evidence="4" id="KW-1185">Reference proteome</keyword>
<keyword evidence="2" id="KW-0560">Oxidoreductase</keyword>
<evidence type="ECO:0000256" key="1">
    <source>
        <dbReference type="ARBA" id="ARBA00006484"/>
    </source>
</evidence>
<dbReference type="AlphaFoldDB" id="A0A4R0PFL7"/>
<dbReference type="Gene3D" id="3.40.50.720">
    <property type="entry name" value="NAD(P)-binding Rossmann-like Domain"/>
    <property type="match status" value="1"/>
</dbReference>
<proteinExistence type="inferred from homology"/>
<reference evidence="3 4" key="1">
    <citation type="journal article" date="2015" name="Antonie Van Leeuwenhoek">
        <title>Oricola cellulosilytica gen. nov., sp. nov., a cellulose-degrading bacterium of the family Phyllobacteriaceae isolated from surface seashore water, and emended descriptions of Mesorhizobium loti and Phyllobacterium myrsinacearum.</title>
        <authorList>
            <person name="Hameed A."/>
            <person name="Shahina M."/>
            <person name="Lai W.A."/>
            <person name="Lin S.Y."/>
            <person name="Young L.S."/>
            <person name="Liu Y.C."/>
            <person name="Hsu Y.H."/>
            <person name="Young C.C."/>
        </authorList>
    </citation>
    <scope>NUCLEOTIDE SEQUENCE [LARGE SCALE GENOMIC DNA]</scope>
    <source>
        <strain evidence="3 4">KCTC 52183</strain>
    </source>
</reference>